<accession>A0A448WRK1</accession>
<reference evidence="2" key="1">
    <citation type="submission" date="2018-11" db="EMBL/GenBank/DDBJ databases">
        <authorList>
            <consortium name="Pathogen Informatics"/>
        </authorList>
    </citation>
    <scope>NUCLEOTIDE SEQUENCE</scope>
</reference>
<gene>
    <name evidence="2" type="ORF">PXEA_LOCUS11889</name>
</gene>
<name>A0A448WRK1_9PLAT</name>
<proteinExistence type="predicted"/>
<keyword evidence="3" id="KW-1185">Reference proteome</keyword>
<dbReference type="Proteomes" id="UP000784294">
    <property type="component" value="Unassembled WGS sequence"/>
</dbReference>
<dbReference type="EMBL" id="CAAALY010037067">
    <property type="protein sequence ID" value="VEL18449.1"/>
    <property type="molecule type" value="Genomic_DNA"/>
</dbReference>
<evidence type="ECO:0000313" key="2">
    <source>
        <dbReference type="EMBL" id="VEL18449.1"/>
    </source>
</evidence>
<sequence length="122" mass="13365">MYLASDWRKSGLRADRDESVDAPRLGICIVQSVRLIGPTKCAGRLGRTGTKRLDQAALTTSQGYGRTAGGTGTPRDRPEHTYARTHTHKYIQTPRRPEHPTAAMDRVESTSQSASQWPGGCN</sequence>
<evidence type="ECO:0000313" key="3">
    <source>
        <dbReference type="Proteomes" id="UP000784294"/>
    </source>
</evidence>
<feature type="region of interest" description="Disordered" evidence="1">
    <location>
        <begin position="54"/>
        <end position="122"/>
    </location>
</feature>
<comment type="caution">
    <text evidence="2">The sequence shown here is derived from an EMBL/GenBank/DDBJ whole genome shotgun (WGS) entry which is preliminary data.</text>
</comment>
<dbReference type="AlphaFoldDB" id="A0A448WRK1"/>
<protein>
    <submittedName>
        <fullName evidence="2">Uncharacterized protein</fullName>
    </submittedName>
</protein>
<organism evidence="2 3">
    <name type="scientific">Protopolystoma xenopodis</name>
    <dbReference type="NCBI Taxonomy" id="117903"/>
    <lineage>
        <taxon>Eukaryota</taxon>
        <taxon>Metazoa</taxon>
        <taxon>Spiralia</taxon>
        <taxon>Lophotrochozoa</taxon>
        <taxon>Platyhelminthes</taxon>
        <taxon>Monogenea</taxon>
        <taxon>Polyopisthocotylea</taxon>
        <taxon>Polystomatidea</taxon>
        <taxon>Polystomatidae</taxon>
        <taxon>Protopolystoma</taxon>
    </lineage>
</organism>
<evidence type="ECO:0000256" key="1">
    <source>
        <dbReference type="SAM" id="MobiDB-lite"/>
    </source>
</evidence>